<dbReference type="EMBL" id="MCFA01000150">
    <property type="protein sequence ID" value="ORY03140.1"/>
    <property type="molecule type" value="Genomic_DNA"/>
</dbReference>
<dbReference type="AlphaFoldDB" id="A0A1Y1YYM3"/>
<sequence>MPVSHARFRDAEAMGVLPLGLLATGSHLKPSVVAQGGQMAICPTARAQACLTLCASAENSTPAVQSDSSSVGMRALRG</sequence>
<proteinExistence type="predicted"/>
<organism evidence="2 3">
    <name type="scientific">Clohesyomyces aquaticus</name>
    <dbReference type="NCBI Taxonomy" id="1231657"/>
    <lineage>
        <taxon>Eukaryota</taxon>
        <taxon>Fungi</taxon>
        <taxon>Dikarya</taxon>
        <taxon>Ascomycota</taxon>
        <taxon>Pezizomycotina</taxon>
        <taxon>Dothideomycetes</taxon>
        <taxon>Pleosporomycetidae</taxon>
        <taxon>Pleosporales</taxon>
        <taxon>Lindgomycetaceae</taxon>
        <taxon>Clohesyomyces</taxon>
    </lineage>
</organism>
<evidence type="ECO:0000313" key="3">
    <source>
        <dbReference type="Proteomes" id="UP000193144"/>
    </source>
</evidence>
<gene>
    <name evidence="2" type="ORF">BCR34DRAFT_76068</name>
</gene>
<dbReference type="Proteomes" id="UP000193144">
    <property type="component" value="Unassembled WGS sequence"/>
</dbReference>
<protein>
    <submittedName>
        <fullName evidence="2">Uncharacterized protein</fullName>
    </submittedName>
</protein>
<accession>A0A1Y1YYM3</accession>
<evidence type="ECO:0000256" key="1">
    <source>
        <dbReference type="SAM" id="MobiDB-lite"/>
    </source>
</evidence>
<evidence type="ECO:0000313" key="2">
    <source>
        <dbReference type="EMBL" id="ORY03140.1"/>
    </source>
</evidence>
<comment type="caution">
    <text evidence="2">The sequence shown here is derived from an EMBL/GenBank/DDBJ whole genome shotgun (WGS) entry which is preliminary data.</text>
</comment>
<feature type="compositionally biased region" description="Polar residues" evidence="1">
    <location>
        <begin position="59"/>
        <end position="71"/>
    </location>
</feature>
<name>A0A1Y1YYM3_9PLEO</name>
<keyword evidence="3" id="KW-1185">Reference proteome</keyword>
<feature type="region of interest" description="Disordered" evidence="1">
    <location>
        <begin position="59"/>
        <end position="78"/>
    </location>
</feature>
<reference evidence="2 3" key="1">
    <citation type="submission" date="2016-07" db="EMBL/GenBank/DDBJ databases">
        <title>Pervasive Adenine N6-methylation of Active Genes in Fungi.</title>
        <authorList>
            <consortium name="DOE Joint Genome Institute"/>
            <person name="Mondo S.J."/>
            <person name="Dannebaum R.O."/>
            <person name="Kuo R.C."/>
            <person name="Labutti K."/>
            <person name="Haridas S."/>
            <person name="Kuo A."/>
            <person name="Salamov A."/>
            <person name="Ahrendt S.R."/>
            <person name="Lipzen A."/>
            <person name="Sullivan W."/>
            <person name="Andreopoulos W.B."/>
            <person name="Clum A."/>
            <person name="Lindquist E."/>
            <person name="Daum C."/>
            <person name="Ramamoorthy G.K."/>
            <person name="Gryganskyi A."/>
            <person name="Culley D."/>
            <person name="Magnuson J.K."/>
            <person name="James T.Y."/>
            <person name="O'Malley M.A."/>
            <person name="Stajich J.E."/>
            <person name="Spatafora J.W."/>
            <person name="Visel A."/>
            <person name="Grigoriev I.V."/>
        </authorList>
    </citation>
    <scope>NUCLEOTIDE SEQUENCE [LARGE SCALE GENOMIC DNA]</scope>
    <source>
        <strain evidence="2 3">CBS 115471</strain>
    </source>
</reference>